<gene>
    <name evidence="7" type="ordered locus">AAur_3028</name>
</gene>
<dbReference type="InterPro" id="IPR001647">
    <property type="entry name" value="HTH_TetR"/>
</dbReference>
<dbReference type="PANTHER" id="PTHR30055:SF226">
    <property type="entry name" value="HTH-TYPE TRANSCRIPTIONAL REGULATOR PKSA"/>
    <property type="match status" value="1"/>
</dbReference>
<evidence type="ECO:0000313" key="8">
    <source>
        <dbReference type="Proteomes" id="UP000000637"/>
    </source>
</evidence>
<keyword evidence="3 5" id="KW-0238">DNA-binding</keyword>
<keyword evidence="1" id="KW-0678">Repressor</keyword>
<evidence type="ECO:0000256" key="5">
    <source>
        <dbReference type="PROSITE-ProRule" id="PRU00335"/>
    </source>
</evidence>
<feature type="DNA-binding region" description="H-T-H motif" evidence="5">
    <location>
        <begin position="82"/>
        <end position="101"/>
    </location>
</feature>
<dbReference type="PANTHER" id="PTHR30055">
    <property type="entry name" value="HTH-TYPE TRANSCRIPTIONAL REGULATOR RUTR"/>
    <property type="match status" value="1"/>
</dbReference>
<dbReference type="InterPro" id="IPR039538">
    <property type="entry name" value="BetI_C"/>
</dbReference>
<evidence type="ECO:0000313" key="7">
    <source>
        <dbReference type="EMBL" id="ABM06261.1"/>
    </source>
</evidence>
<evidence type="ECO:0000256" key="4">
    <source>
        <dbReference type="ARBA" id="ARBA00023163"/>
    </source>
</evidence>
<protein>
    <submittedName>
        <fullName evidence="7">Transcriptional regulator, TetR family</fullName>
    </submittedName>
</protein>
<dbReference type="PRINTS" id="PR00455">
    <property type="entry name" value="HTHTETR"/>
</dbReference>
<evidence type="ECO:0000256" key="2">
    <source>
        <dbReference type="ARBA" id="ARBA00023015"/>
    </source>
</evidence>
<sequence length="255" mass="28654">MPRAWIRRSGRGKCDNGNRKFEWVLEFRKEGSKTHVHWLAMTTKDVGRAARRGPYAKSEERRRTILDAAHEVFAAHGYRGGSLQDVADRVGLSQTSLLHYFPSKRDLLMAVLERRDEITGDAFPDDMEEGLVDSVIRTALFNENIPGVVELYTVLSAESVTDSHPGRVYFTERFERLRKSYARRFAELAAEGRLRPGVDPGEAAMSLVALWDGLQTQWLLAPDEVDVVKGLRGYFKLLVLPEPGPNEGQPGTQSG</sequence>
<dbReference type="Pfam" id="PF00440">
    <property type="entry name" value="TetR_N"/>
    <property type="match status" value="1"/>
</dbReference>
<dbReference type="InterPro" id="IPR009057">
    <property type="entry name" value="Homeodomain-like_sf"/>
</dbReference>
<evidence type="ECO:0000259" key="6">
    <source>
        <dbReference type="PROSITE" id="PS50977"/>
    </source>
</evidence>
<dbReference type="PROSITE" id="PS50977">
    <property type="entry name" value="HTH_TETR_2"/>
    <property type="match status" value="1"/>
</dbReference>
<dbReference type="GO" id="GO:0000976">
    <property type="term" value="F:transcription cis-regulatory region binding"/>
    <property type="evidence" value="ECO:0007669"/>
    <property type="project" value="TreeGrafter"/>
</dbReference>
<dbReference type="InterPro" id="IPR036271">
    <property type="entry name" value="Tet_transcr_reg_TetR-rel_C_sf"/>
</dbReference>
<keyword evidence="8" id="KW-1185">Reference proteome</keyword>
<dbReference type="SUPFAM" id="SSF48498">
    <property type="entry name" value="Tetracyclin repressor-like, C-terminal domain"/>
    <property type="match status" value="1"/>
</dbReference>
<dbReference type="SUPFAM" id="SSF46689">
    <property type="entry name" value="Homeodomain-like"/>
    <property type="match status" value="1"/>
</dbReference>
<keyword evidence="4" id="KW-0804">Transcription</keyword>
<name>A1R921_PAEAT</name>
<dbReference type="Gene3D" id="1.10.357.10">
    <property type="entry name" value="Tetracycline Repressor, domain 2"/>
    <property type="match status" value="1"/>
</dbReference>
<dbReference type="eggNOG" id="COG1309">
    <property type="taxonomic scope" value="Bacteria"/>
</dbReference>
<evidence type="ECO:0000256" key="3">
    <source>
        <dbReference type="ARBA" id="ARBA00023125"/>
    </source>
</evidence>
<dbReference type="OrthoDB" id="5118063at2"/>
<dbReference type="InterPro" id="IPR050109">
    <property type="entry name" value="HTH-type_TetR-like_transc_reg"/>
</dbReference>
<organism evidence="7 8">
    <name type="scientific">Paenarthrobacter aurescens (strain TC1)</name>
    <dbReference type="NCBI Taxonomy" id="290340"/>
    <lineage>
        <taxon>Bacteria</taxon>
        <taxon>Bacillati</taxon>
        <taxon>Actinomycetota</taxon>
        <taxon>Actinomycetes</taxon>
        <taxon>Micrococcales</taxon>
        <taxon>Micrococcaceae</taxon>
        <taxon>Paenarthrobacter</taxon>
    </lineage>
</organism>
<dbReference type="STRING" id="290340.AAur_3028"/>
<accession>A1R921</accession>
<dbReference type="AlphaFoldDB" id="A1R921"/>
<reference evidence="7 8" key="1">
    <citation type="journal article" date="2006" name="PLoS Genet.">
        <title>Secrets of soil survival revealed by the genome sequence of Arthrobacter aurescens TC1.</title>
        <authorList>
            <person name="Mongodin E.F."/>
            <person name="Shapir N."/>
            <person name="Daugherty S.C."/>
            <person name="DeBoy R.T."/>
            <person name="Emerson J.B."/>
            <person name="Shvartzbeyn A."/>
            <person name="Radune D."/>
            <person name="Vamathevan J."/>
            <person name="Riggs F."/>
            <person name="Grinberg V."/>
            <person name="Khouri H."/>
            <person name="Wackett L.P."/>
            <person name="Nelson K.E."/>
            <person name="Sadowsky M.J."/>
        </authorList>
    </citation>
    <scope>NUCLEOTIDE SEQUENCE [LARGE SCALE GENOMIC DNA]</scope>
    <source>
        <strain evidence="7 8">TC1</strain>
    </source>
</reference>
<dbReference type="KEGG" id="aau:AAur_3028"/>
<dbReference type="HOGENOM" id="CLU_069356_44_1_11"/>
<feature type="domain" description="HTH tetR-type" evidence="6">
    <location>
        <begin position="59"/>
        <end position="119"/>
    </location>
</feature>
<dbReference type="EMBL" id="CP000474">
    <property type="protein sequence ID" value="ABM06261.1"/>
    <property type="molecule type" value="Genomic_DNA"/>
</dbReference>
<dbReference type="GO" id="GO:0003700">
    <property type="term" value="F:DNA-binding transcription factor activity"/>
    <property type="evidence" value="ECO:0007669"/>
    <property type="project" value="TreeGrafter"/>
</dbReference>
<evidence type="ECO:0000256" key="1">
    <source>
        <dbReference type="ARBA" id="ARBA00022491"/>
    </source>
</evidence>
<proteinExistence type="predicted"/>
<dbReference type="Pfam" id="PF13977">
    <property type="entry name" value="TetR_C_6"/>
    <property type="match status" value="1"/>
</dbReference>
<keyword evidence="2" id="KW-0805">Transcription regulation</keyword>
<dbReference type="Proteomes" id="UP000000637">
    <property type="component" value="Chromosome"/>
</dbReference>